<dbReference type="InParanoid" id="E0W0J0"/>
<dbReference type="EMBL" id="AAZO01006763">
    <property type="status" value="NOT_ANNOTATED_CDS"/>
    <property type="molecule type" value="Genomic_DNA"/>
</dbReference>
<dbReference type="EMBL" id="DS235860">
    <property type="protein sequence ID" value="EEB19146.1"/>
    <property type="molecule type" value="Genomic_DNA"/>
</dbReference>
<sequence length="80" mass="9057">MSWSRRAFFFRTVRGGDMPPLYSSNNGPATTVPLSPRTPTGQYTCPTTTQEMEAWRDEWMDVVCGKFCVMGKFELPLSSI</sequence>
<dbReference type="HOGENOM" id="CLU_2592636_0_0_1"/>
<feature type="region of interest" description="Disordered" evidence="1">
    <location>
        <begin position="20"/>
        <end position="43"/>
    </location>
</feature>
<evidence type="ECO:0000313" key="3">
    <source>
        <dbReference type="EnsemblMetazoa" id="PHUM556440-PA"/>
    </source>
</evidence>
<dbReference type="AlphaFoldDB" id="E0W0J0"/>
<keyword evidence="4" id="KW-1185">Reference proteome</keyword>
<name>E0W0J0_PEDHC</name>
<reference evidence="2" key="2">
    <citation type="submission" date="2007-04" db="EMBL/GenBank/DDBJ databases">
        <title>The genome of the human body louse.</title>
        <authorList>
            <consortium name="The Human Body Louse Genome Consortium"/>
            <person name="Kirkness E."/>
            <person name="Walenz B."/>
            <person name="Hass B."/>
            <person name="Bruggner R."/>
            <person name="Strausberg R."/>
        </authorList>
    </citation>
    <scope>NUCLEOTIDE SEQUENCE</scope>
    <source>
        <strain evidence="2">USDA</strain>
    </source>
</reference>
<proteinExistence type="predicted"/>
<dbReference type="VEuPathDB" id="VectorBase:PHUM556440"/>
<organism>
    <name type="scientific">Pediculus humanus subsp. corporis</name>
    <name type="common">Body louse</name>
    <dbReference type="NCBI Taxonomy" id="121224"/>
    <lineage>
        <taxon>Eukaryota</taxon>
        <taxon>Metazoa</taxon>
        <taxon>Ecdysozoa</taxon>
        <taxon>Arthropoda</taxon>
        <taxon>Hexapoda</taxon>
        <taxon>Insecta</taxon>
        <taxon>Pterygota</taxon>
        <taxon>Neoptera</taxon>
        <taxon>Paraneoptera</taxon>
        <taxon>Psocodea</taxon>
        <taxon>Troctomorpha</taxon>
        <taxon>Phthiraptera</taxon>
        <taxon>Anoplura</taxon>
        <taxon>Pediculidae</taxon>
        <taxon>Pediculus</taxon>
    </lineage>
</organism>
<dbReference type="RefSeq" id="XP_002431884.1">
    <property type="nucleotide sequence ID" value="XM_002431839.1"/>
</dbReference>
<accession>E0W0J0</accession>
<dbReference type="CTD" id="8234665"/>
<evidence type="ECO:0000313" key="4">
    <source>
        <dbReference type="Proteomes" id="UP000009046"/>
    </source>
</evidence>
<dbReference type="EnsemblMetazoa" id="PHUM556440-RA">
    <property type="protein sequence ID" value="PHUM556440-PA"/>
    <property type="gene ID" value="PHUM556440"/>
</dbReference>
<dbReference type="Proteomes" id="UP000009046">
    <property type="component" value="Unassembled WGS sequence"/>
</dbReference>
<reference evidence="3" key="3">
    <citation type="submission" date="2020-05" db="UniProtKB">
        <authorList>
            <consortium name="EnsemblMetazoa"/>
        </authorList>
    </citation>
    <scope>IDENTIFICATION</scope>
    <source>
        <strain evidence="3">USDA</strain>
    </source>
</reference>
<dbReference type="GeneID" id="8234665"/>
<reference evidence="2" key="1">
    <citation type="submission" date="2007-04" db="EMBL/GenBank/DDBJ databases">
        <title>Annotation of Pediculus humanus corporis strain USDA.</title>
        <authorList>
            <person name="Kirkness E."/>
            <person name="Hannick L."/>
            <person name="Hass B."/>
            <person name="Bruggner R."/>
            <person name="Lawson D."/>
            <person name="Bidwell S."/>
            <person name="Joardar V."/>
            <person name="Caler E."/>
            <person name="Walenz B."/>
            <person name="Inman J."/>
            <person name="Schobel S."/>
            <person name="Galinsky K."/>
            <person name="Amedeo P."/>
            <person name="Strausberg R."/>
        </authorList>
    </citation>
    <scope>NUCLEOTIDE SEQUENCE</scope>
    <source>
        <strain evidence="2">USDA</strain>
    </source>
</reference>
<gene>
    <name evidence="3" type="primary">8234665</name>
    <name evidence="2" type="ORF">Phum_PHUM556440</name>
</gene>
<protein>
    <submittedName>
        <fullName evidence="2 3">Uncharacterized protein</fullName>
    </submittedName>
</protein>
<feature type="compositionally biased region" description="Polar residues" evidence="1">
    <location>
        <begin position="22"/>
        <end position="33"/>
    </location>
</feature>
<evidence type="ECO:0000256" key="1">
    <source>
        <dbReference type="SAM" id="MobiDB-lite"/>
    </source>
</evidence>
<evidence type="ECO:0000313" key="2">
    <source>
        <dbReference type="EMBL" id="EEB19146.1"/>
    </source>
</evidence>
<dbReference type="KEGG" id="phu:Phum_PHUM556440"/>